<sequence>MAVVEKRCIWSIGLSFKKARASGGLGVGSVQDKNKGLLAKWAWRFGKEENSLWKQVLCSKYGIPLNTLRWNWNGGPSSSFFVKAVGGLYAHGSNSAKVMDEGLRVGLDGQFTVKSFWQNLESGEHRDPSVFKEIWRGFCPPKVEVFVWTILQGRASVKEVLNRFGLLIGNNME</sequence>
<reference evidence="2" key="1">
    <citation type="journal article" date="2023" name="Plant J.">
        <title>Genome sequences and population genomics provide insights into the demographic history, inbreeding, and mutation load of two 'living fossil' tree species of Dipteronia.</title>
        <authorList>
            <person name="Feng Y."/>
            <person name="Comes H.P."/>
            <person name="Chen J."/>
            <person name="Zhu S."/>
            <person name="Lu R."/>
            <person name="Zhang X."/>
            <person name="Li P."/>
            <person name="Qiu J."/>
            <person name="Olsen K.M."/>
            <person name="Qiu Y."/>
        </authorList>
    </citation>
    <scope>NUCLEOTIDE SEQUENCE</scope>
    <source>
        <strain evidence="2">NBL</strain>
    </source>
</reference>
<evidence type="ECO:0000313" key="3">
    <source>
        <dbReference type="Proteomes" id="UP001281410"/>
    </source>
</evidence>
<dbReference type="Pfam" id="PF13966">
    <property type="entry name" value="zf-RVT"/>
    <property type="match status" value="1"/>
</dbReference>
<evidence type="ECO:0000259" key="1">
    <source>
        <dbReference type="Pfam" id="PF13966"/>
    </source>
</evidence>
<feature type="domain" description="Reverse transcriptase zinc-binding" evidence="1">
    <location>
        <begin position="111"/>
        <end position="166"/>
    </location>
</feature>
<protein>
    <recommendedName>
        <fullName evidence="1">Reverse transcriptase zinc-binding domain-containing protein</fullName>
    </recommendedName>
</protein>
<organism evidence="2 3">
    <name type="scientific">Dipteronia sinensis</name>
    <dbReference type="NCBI Taxonomy" id="43782"/>
    <lineage>
        <taxon>Eukaryota</taxon>
        <taxon>Viridiplantae</taxon>
        <taxon>Streptophyta</taxon>
        <taxon>Embryophyta</taxon>
        <taxon>Tracheophyta</taxon>
        <taxon>Spermatophyta</taxon>
        <taxon>Magnoliopsida</taxon>
        <taxon>eudicotyledons</taxon>
        <taxon>Gunneridae</taxon>
        <taxon>Pentapetalae</taxon>
        <taxon>rosids</taxon>
        <taxon>malvids</taxon>
        <taxon>Sapindales</taxon>
        <taxon>Sapindaceae</taxon>
        <taxon>Hippocastanoideae</taxon>
        <taxon>Acereae</taxon>
        <taxon>Dipteronia</taxon>
    </lineage>
</organism>
<name>A0AAE0ALM7_9ROSI</name>
<dbReference type="AlphaFoldDB" id="A0AAE0ALM7"/>
<dbReference type="InterPro" id="IPR026960">
    <property type="entry name" value="RVT-Znf"/>
</dbReference>
<dbReference type="EMBL" id="JANJYJ010000004">
    <property type="protein sequence ID" value="KAK3219980.1"/>
    <property type="molecule type" value="Genomic_DNA"/>
</dbReference>
<proteinExistence type="predicted"/>
<keyword evidence="3" id="KW-1185">Reference proteome</keyword>
<accession>A0AAE0ALM7</accession>
<comment type="caution">
    <text evidence="2">The sequence shown here is derived from an EMBL/GenBank/DDBJ whole genome shotgun (WGS) entry which is preliminary data.</text>
</comment>
<evidence type="ECO:0000313" key="2">
    <source>
        <dbReference type="EMBL" id="KAK3219980.1"/>
    </source>
</evidence>
<gene>
    <name evidence="2" type="ORF">Dsin_013950</name>
</gene>
<dbReference type="Proteomes" id="UP001281410">
    <property type="component" value="Unassembled WGS sequence"/>
</dbReference>